<name>A0A920C7D4_9BACI</name>
<proteinExistence type="predicted"/>
<evidence type="ECO:0000313" key="1">
    <source>
        <dbReference type="EMBL" id="GIO26577.1"/>
    </source>
</evidence>
<protein>
    <recommendedName>
        <fullName evidence="3">N-acetyltransferase domain-containing protein</fullName>
    </recommendedName>
</protein>
<dbReference type="AlphaFoldDB" id="A0A920C7D4"/>
<dbReference type="Proteomes" id="UP000676917">
    <property type="component" value="Unassembled WGS sequence"/>
</dbReference>
<dbReference type="SUPFAM" id="SSF55729">
    <property type="entry name" value="Acyl-CoA N-acyltransferases (Nat)"/>
    <property type="match status" value="1"/>
</dbReference>
<dbReference type="RefSeq" id="WP_212920100.1">
    <property type="nucleotide sequence ID" value="NZ_BORP01000002.1"/>
</dbReference>
<gene>
    <name evidence="1" type="ORF">J43TS3_11880</name>
</gene>
<accession>A0A920C7D4</accession>
<evidence type="ECO:0000313" key="2">
    <source>
        <dbReference type="Proteomes" id="UP000676917"/>
    </source>
</evidence>
<evidence type="ECO:0008006" key="3">
    <source>
        <dbReference type="Google" id="ProtNLM"/>
    </source>
</evidence>
<comment type="caution">
    <text evidence="1">The sequence shown here is derived from an EMBL/GenBank/DDBJ whole genome shotgun (WGS) entry which is preliminary data.</text>
</comment>
<sequence>MLNCRNNALDIKLAVQSNTNEVLAFFDENIDMDSGTIYNREFVCPDGVKAAIRRNQMLIAIKDDNLVGALRFYKKKTDNSVSLYQFAICKTHRNRGLLKDMLSYINAGPVRATCPKHSSINHYFSKTGWTLHETKGELNSWQFQNGN</sequence>
<dbReference type="Gene3D" id="3.40.630.30">
    <property type="match status" value="1"/>
</dbReference>
<dbReference type="EMBL" id="BORP01000002">
    <property type="protein sequence ID" value="GIO26577.1"/>
    <property type="molecule type" value="Genomic_DNA"/>
</dbReference>
<reference evidence="1" key="1">
    <citation type="submission" date="2021-03" db="EMBL/GenBank/DDBJ databases">
        <title>Antimicrobial resistance genes in bacteria isolated from Japanese honey, and their potential for conferring macrolide and lincosamide resistance in the American foulbrood pathogen Paenibacillus larvae.</title>
        <authorList>
            <person name="Okamoto M."/>
            <person name="Kumagai M."/>
            <person name="Kanamori H."/>
            <person name="Takamatsu D."/>
        </authorList>
    </citation>
    <scope>NUCLEOTIDE SEQUENCE</scope>
    <source>
        <strain evidence="1">J43TS3</strain>
    </source>
</reference>
<dbReference type="InterPro" id="IPR016181">
    <property type="entry name" value="Acyl_CoA_acyltransferase"/>
</dbReference>
<keyword evidence="2" id="KW-1185">Reference proteome</keyword>
<organism evidence="1 2">
    <name type="scientific">Ornithinibacillus bavariensis</name>
    <dbReference type="NCBI Taxonomy" id="545502"/>
    <lineage>
        <taxon>Bacteria</taxon>
        <taxon>Bacillati</taxon>
        <taxon>Bacillota</taxon>
        <taxon>Bacilli</taxon>
        <taxon>Bacillales</taxon>
        <taxon>Bacillaceae</taxon>
        <taxon>Ornithinibacillus</taxon>
    </lineage>
</organism>